<name>A0A6G1KGZ4_9PLEO</name>
<evidence type="ECO:0000313" key="1">
    <source>
        <dbReference type="EMBL" id="KAF2712050.1"/>
    </source>
</evidence>
<dbReference type="AlphaFoldDB" id="A0A6G1KGZ4"/>
<keyword evidence="2" id="KW-1185">Reference proteome</keyword>
<reference evidence="1" key="1">
    <citation type="journal article" date="2020" name="Stud. Mycol.">
        <title>101 Dothideomycetes genomes: a test case for predicting lifestyles and emergence of pathogens.</title>
        <authorList>
            <person name="Haridas S."/>
            <person name="Albert R."/>
            <person name="Binder M."/>
            <person name="Bloem J."/>
            <person name="Labutti K."/>
            <person name="Salamov A."/>
            <person name="Andreopoulos B."/>
            <person name="Baker S."/>
            <person name="Barry K."/>
            <person name="Bills G."/>
            <person name="Bluhm B."/>
            <person name="Cannon C."/>
            <person name="Castanera R."/>
            <person name="Culley D."/>
            <person name="Daum C."/>
            <person name="Ezra D."/>
            <person name="Gonzalez J."/>
            <person name="Henrissat B."/>
            <person name="Kuo A."/>
            <person name="Liang C."/>
            <person name="Lipzen A."/>
            <person name="Lutzoni F."/>
            <person name="Magnuson J."/>
            <person name="Mondo S."/>
            <person name="Nolan M."/>
            <person name="Ohm R."/>
            <person name="Pangilinan J."/>
            <person name="Park H.-J."/>
            <person name="Ramirez L."/>
            <person name="Alfaro M."/>
            <person name="Sun H."/>
            <person name="Tritt A."/>
            <person name="Yoshinaga Y."/>
            <person name="Zwiers L.-H."/>
            <person name="Turgeon B."/>
            <person name="Goodwin S."/>
            <person name="Spatafora J."/>
            <person name="Crous P."/>
            <person name="Grigoriev I."/>
        </authorList>
    </citation>
    <scope>NUCLEOTIDE SEQUENCE</scope>
    <source>
        <strain evidence="1">CBS 279.74</strain>
    </source>
</reference>
<organism evidence="1 2">
    <name type="scientific">Pleomassaria siparia CBS 279.74</name>
    <dbReference type="NCBI Taxonomy" id="1314801"/>
    <lineage>
        <taxon>Eukaryota</taxon>
        <taxon>Fungi</taxon>
        <taxon>Dikarya</taxon>
        <taxon>Ascomycota</taxon>
        <taxon>Pezizomycotina</taxon>
        <taxon>Dothideomycetes</taxon>
        <taxon>Pleosporomycetidae</taxon>
        <taxon>Pleosporales</taxon>
        <taxon>Pleomassariaceae</taxon>
        <taxon>Pleomassaria</taxon>
    </lineage>
</organism>
<dbReference type="Proteomes" id="UP000799428">
    <property type="component" value="Unassembled WGS sequence"/>
</dbReference>
<dbReference type="OrthoDB" id="200349at2759"/>
<evidence type="ECO:0000313" key="2">
    <source>
        <dbReference type="Proteomes" id="UP000799428"/>
    </source>
</evidence>
<protein>
    <submittedName>
        <fullName evidence="1">Carbohydrate-binding module family 32 protein</fullName>
    </submittedName>
</protein>
<gene>
    <name evidence="1" type="ORF">K504DRAFT_194054</name>
</gene>
<accession>A0A6G1KGZ4</accession>
<dbReference type="EMBL" id="MU005766">
    <property type="protein sequence ID" value="KAF2712050.1"/>
    <property type="molecule type" value="Genomic_DNA"/>
</dbReference>
<proteinExistence type="predicted"/>
<sequence length="110" mass="11929">MLVFANRPGSQATTTTEGNILQCVANVNTTGEFLPGQFPLSAIDGATSTRWQPVFDTDRVYMTVDLGVDTPYYPVTHGVTEISRPYDPARLPIVERSRLKPASGVGAMLL</sequence>